<evidence type="ECO:0000256" key="1">
    <source>
        <dbReference type="ARBA" id="ARBA00004442"/>
    </source>
</evidence>
<evidence type="ECO:0000256" key="3">
    <source>
        <dbReference type="ARBA" id="ARBA00022448"/>
    </source>
</evidence>
<dbReference type="Proteomes" id="UP000660885">
    <property type="component" value="Unassembled WGS sequence"/>
</dbReference>
<evidence type="ECO:0000256" key="6">
    <source>
        <dbReference type="ARBA" id="ARBA00023136"/>
    </source>
</evidence>
<dbReference type="PANTHER" id="PTHR30026:SF20">
    <property type="entry name" value="OUTER MEMBRANE PROTEIN TOLC"/>
    <property type="match status" value="1"/>
</dbReference>
<dbReference type="EMBL" id="JAETWB010000002">
    <property type="protein sequence ID" value="MBL6077789.1"/>
    <property type="molecule type" value="Genomic_DNA"/>
</dbReference>
<comment type="subcellular location">
    <subcellularLocation>
        <location evidence="1">Cell outer membrane</location>
    </subcellularLocation>
</comment>
<keyword evidence="11" id="KW-1185">Reference proteome</keyword>
<keyword evidence="3" id="KW-0813">Transport</keyword>
<organism evidence="10 11">
    <name type="scientific">Belnapia arida</name>
    <dbReference type="NCBI Taxonomy" id="2804533"/>
    <lineage>
        <taxon>Bacteria</taxon>
        <taxon>Pseudomonadati</taxon>
        <taxon>Pseudomonadota</taxon>
        <taxon>Alphaproteobacteria</taxon>
        <taxon>Acetobacterales</taxon>
        <taxon>Roseomonadaceae</taxon>
        <taxon>Belnapia</taxon>
    </lineage>
</organism>
<dbReference type="PANTHER" id="PTHR30026">
    <property type="entry name" value="OUTER MEMBRANE PROTEIN TOLC"/>
    <property type="match status" value="1"/>
</dbReference>
<evidence type="ECO:0000256" key="7">
    <source>
        <dbReference type="ARBA" id="ARBA00023237"/>
    </source>
</evidence>
<evidence type="ECO:0000256" key="4">
    <source>
        <dbReference type="ARBA" id="ARBA00022452"/>
    </source>
</evidence>
<keyword evidence="7" id="KW-0998">Cell outer membrane</keyword>
<dbReference type="Gene3D" id="1.20.1600.10">
    <property type="entry name" value="Outer membrane efflux proteins (OEP)"/>
    <property type="match status" value="1"/>
</dbReference>
<gene>
    <name evidence="10" type="ORF">JMJ56_07220</name>
</gene>
<name>A0ABS1TZE9_9PROT</name>
<evidence type="ECO:0000256" key="8">
    <source>
        <dbReference type="SAM" id="Coils"/>
    </source>
</evidence>
<feature type="signal peptide" evidence="9">
    <location>
        <begin position="1"/>
        <end position="19"/>
    </location>
</feature>
<comment type="caution">
    <text evidence="10">The sequence shown here is derived from an EMBL/GenBank/DDBJ whole genome shotgun (WGS) entry which is preliminary data.</text>
</comment>
<keyword evidence="8" id="KW-0175">Coiled coil</keyword>
<dbReference type="RefSeq" id="WP_202830958.1">
    <property type="nucleotide sequence ID" value="NZ_JAETWB010000002.1"/>
</dbReference>
<proteinExistence type="inferred from homology"/>
<dbReference type="SUPFAM" id="SSF56954">
    <property type="entry name" value="Outer membrane efflux proteins (OEP)"/>
    <property type="match status" value="1"/>
</dbReference>
<protein>
    <submittedName>
        <fullName evidence="10">TolC family protein</fullName>
    </submittedName>
</protein>
<comment type="similarity">
    <text evidence="2">Belongs to the outer membrane factor (OMF) (TC 1.B.17) family.</text>
</comment>
<keyword evidence="4" id="KW-1134">Transmembrane beta strand</keyword>
<reference evidence="10 11" key="1">
    <citation type="submission" date="2021-01" db="EMBL/GenBank/DDBJ databases">
        <title>Belnapia mucosa sp. nov. and Belnapia arida sp. nov., isolated from the Tabernas Desert (Almeria, Spain).</title>
        <authorList>
            <person name="Molina-Menor E."/>
            <person name="Vidal-Verdu A."/>
            <person name="Calonge A."/>
            <person name="Satari L."/>
            <person name="Pereto J."/>
            <person name="Porcar M."/>
        </authorList>
    </citation>
    <scope>NUCLEOTIDE SEQUENCE [LARGE SCALE GENOMIC DNA]</scope>
    <source>
        <strain evidence="10 11">T18</strain>
    </source>
</reference>
<evidence type="ECO:0000256" key="5">
    <source>
        <dbReference type="ARBA" id="ARBA00022692"/>
    </source>
</evidence>
<dbReference type="InterPro" id="IPR003423">
    <property type="entry name" value="OMP_efflux"/>
</dbReference>
<keyword evidence="6" id="KW-0472">Membrane</keyword>
<evidence type="ECO:0000313" key="10">
    <source>
        <dbReference type="EMBL" id="MBL6077789.1"/>
    </source>
</evidence>
<evidence type="ECO:0000256" key="9">
    <source>
        <dbReference type="SAM" id="SignalP"/>
    </source>
</evidence>
<dbReference type="InterPro" id="IPR051906">
    <property type="entry name" value="TolC-like"/>
</dbReference>
<sequence length="396" mass="41939">MRPILLLLALLLAPIAAGAQGDSLLARHLDQAVSLDAASRGLAAQRGAVAARSATVRSPIAGSPAVSGAWRTDTRGPREALQFDLEVGAPIWLPGQRSALGNAVATGVTEVERQIAQRRLELAGLLREYWWNAVLAARDQRLARDRLATARDIARDVARRAQLGDIPPSDSLLAQNETLAAELALADAEAALVAARAVYATLTGGAEPDLPPEPPAPRTARHPLLAAAEASLARAEAEARLVAATPRDNPELGVFGQSQNGNVTEQGVSLGLRLRLPLATEARNAPRRAAAEADITRTTAVLAQQQRLVRAGVLAAEQALRAAEEAFRIARQRLSVADQQLDTARRAFRAGETGIFDLYRVRQLQLEAAGAEARASVQLGRARSRLNQAVGYAPGL</sequence>
<feature type="coiled-coil region" evidence="8">
    <location>
        <begin position="313"/>
        <end position="340"/>
    </location>
</feature>
<keyword evidence="9" id="KW-0732">Signal</keyword>
<dbReference type="Pfam" id="PF02321">
    <property type="entry name" value="OEP"/>
    <property type="match status" value="1"/>
</dbReference>
<evidence type="ECO:0000256" key="2">
    <source>
        <dbReference type="ARBA" id="ARBA00007613"/>
    </source>
</evidence>
<keyword evidence="5" id="KW-0812">Transmembrane</keyword>
<evidence type="ECO:0000313" key="11">
    <source>
        <dbReference type="Proteomes" id="UP000660885"/>
    </source>
</evidence>
<accession>A0ABS1TZE9</accession>
<feature type="chain" id="PRO_5046580713" evidence="9">
    <location>
        <begin position="20"/>
        <end position="396"/>
    </location>
</feature>